<evidence type="ECO:0000256" key="2">
    <source>
        <dbReference type="SAM" id="Phobius"/>
    </source>
</evidence>
<gene>
    <name evidence="6" type="ORF">AO440_001912</name>
</gene>
<dbReference type="GO" id="GO:0140268">
    <property type="term" value="C:endoplasmic reticulum-plasma membrane contact site"/>
    <property type="evidence" value="ECO:0007669"/>
    <property type="project" value="EnsemblFungi"/>
</dbReference>
<dbReference type="SMART" id="SM01214">
    <property type="entry name" value="Fmp27_GFWDK"/>
    <property type="match status" value="1"/>
</dbReference>
<evidence type="ECO:0000313" key="6">
    <source>
        <dbReference type="EMBL" id="KTA99120.1"/>
    </source>
</evidence>
<dbReference type="PANTHER" id="PTHR15678:SF15">
    <property type="entry name" value="PROTEIN FMP27, MITOCHONDRIAL"/>
    <property type="match status" value="1"/>
</dbReference>
<accession>A0A0W0ECG8</accession>
<protein>
    <submittedName>
        <fullName evidence="6">Protein FMP27, mitochondrial</fullName>
    </submittedName>
</protein>
<dbReference type="InterPro" id="IPR045167">
    <property type="entry name" value="Hobbit"/>
</dbReference>
<dbReference type="InterPro" id="IPR019441">
    <property type="entry name" value="FMP27/BLTP2/Hobbit_GFWDK_RBG"/>
</dbReference>
<dbReference type="GO" id="GO:0044233">
    <property type="term" value="C:mitochondria-associated endoplasmic reticulum membrane contact site"/>
    <property type="evidence" value="ECO:0007669"/>
    <property type="project" value="EnsemblFungi"/>
</dbReference>
<evidence type="ECO:0000259" key="3">
    <source>
        <dbReference type="SMART" id="SM01214"/>
    </source>
</evidence>
<dbReference type="EMBL" id="LLZZ01000148">
    <property type="protein sequence ID" value="KTA99120.1"/>
    <property type="molecule type" value="Genomic_DNA"/>
</dbReference>
<dbReference type="VEuPathDB" id="FungiDB:GVI51_H00143"/>
<keyword evidence="2" id="KW-1133">Transmembrane helix</keyword>
<dbReference type="SMART" id="SM01216">
    <property type="entry name" value="Fmp27_WPPW"/>
    <property type="match status" value="1"/>
</dbReference>
<feature type="domain" description="FMP27/BLTP2/Hobbit GFWDK motif-containing RBG unit" evidence="3">
    <location>
        <begin position="1299"/>
        <end position="1457"/>
    </location>
</feature>
<name>A0A0W0ECG8_CANGB</name>
<comment type="caution">
    <text evidence="6">The sequence shown here is derived from an EMBL/GenBank/DDBJ whole genome shotgun (WGS) entry which is preliminary data.</text>
</comment>
<feature type="domain" description="FMP27 SW motif-containing RBG unit" evidence="4">
    <location>
        <begin position="1178"/>
        <end position="1281"/>
    </location>
</feature>
<feature type="domain" description="FMP27 WPPW motif-containing RBG unit" evidence="5">
    <location>
        <begin position="1718"/>
        <end position="2172"/>
    </location>
</feature>
<evidence type="ECO:0000256" key="1">
    <source>
        <dbReference type="SAM" id="MobiDB-lite"/>
    </source>
</evidence>
<dbReference type="Proteomes" id="UP000054886">
    <property type="component" value="Unassembled WGS sequence"/>
</dbReference>
<evidence type="ECO:0000313" key="7">
    <source>
        <dbReference type="Proteomes" id="UP000054886"/>
    </source>
</evidence>
<dbReference type="PANTHER" id="PTHR15678">
    <property type="entry name" value="ANTIGEN MLAA-22-RELATED"/>
    <property type="match status" value="1"/>
</dbReference>
<evidence type="ECO:0000259" key="4">
    <source>
        <dbReference type="SMART" id="SM01215"/>
    </source>
</evidence>
<evidence type="ECO:0000259" key="5">
    <source>
        <dbReference type="SMART" id="SM01216"/>
    </source>
</evidence>
<proteinExistence type="predicted"/>
<dbReference type="VEuPathDB" id="FungiDB:CAGL0H00330g"/>
<dbReference type="InterPro" id="IPR019415">
    <property type="entry name" value="FMP27_SW_RBG"/>
</dbReference>
<dbReference type="InterPro" id="IPR019449">
    <property type="entry name" value="FMP27_WPPW_RBG"/>
</dbReference>
<reference evidence="6 7" key="1">
    <citation type="submission" date="2015-10" db="EMBL/GenBank/DDBJ databases">
        <title>Draft genomes sequences of Candida glabrata isolates 1A, 1B, 2A, 2B, 3A and 3B.</title>
        <authorList>
            <person name="Haavelsrud O.E."/>
            <person name="Gaustad P."/>
        </authorList>
    </citation>
    <scope>NUCLEOTIDE SEQUENCE [LARGE SCALE GENOMIC DNA]</scope>
    <source>
        <strain evidence="6">910700640</strain>
    </source>
</reference>
<feature type="compositionally biased region" description="Low complexity" evidence="1">
    <location>
        <begin position="2482"/>
        <end position="2494"/>
    </location>
</feature>
<dbReference type="VEuPathDB" id="FungiDB:B1J91_H00330g"/>
<dbReference type="Pfam" id="PF10344">
    <property type="entry name" value="Hobbit"/>
    <property type="match status" value="1"/>
</dbReference>
<keyword evidence="2" id="KW-0472">Membrane</keyword>
<feature type="region of interest" description="Disordered" evidence="1">
    <location>
        <begin position="2474"/>
        <end position="2494"/>
    </location>
</feature>
<feature type="transmembrane region" description="Helical" evidence="2">
    <location>
        <begin position="35"/>
        <end position="59"/>
    </location>
</feature>
<keyword evidence="2" id="KW-0812">Transmembrane</keyword>
<sequence>MSGRLWQQASDSVVDVLPILKRSMRELFYRSTWHILNAVVDFLVVKFLLKVLIGLNIGFINPLRLRVCHLSYKDKIQISYIQFNPWQKRITVSGLKLKILKEKSNKTEEVKTEKKENSNKKSLAKYAKYFPILRRILDGFEFHLEDLQLSDLGISIAGIGLIISTIPKTGQLDTQFYLRKVLWKDEIICNESIISFKADTVTDAAKLNESQFLENIYLDLKFGGINIPMNYLAAFKKSKETVDVGHLLDYEESEQDILVRNKLEMEMEMERLRFTDEDIFEAVNNIENILDTVREYSDILSDFTISIDKFGVKNMMVTSHPALLKMNDYMNYSFCCSNFTFNASKYRNDMPGFKLLFKKEDSPFKISSAISRIDFNVNLNRVDNNTSEVLKLVSIPNITLFGETNILSQKFRTCNTTEAVSENSLFNIKSTISSPTIDVSLSDLSFLKSFKKNIKVFTSTCSGCMFKNEVRKENSHTKMKQILSTYFKTFLPLINLKFSLEDPKFIINHNNNLIMAQLSVLVFDYESMCDLVAINEKRKEIIYESWCNVELLDVNLIHINKHQKYEQSIFSSDSIAINNKLKLLPDLIVSSEMIIDTLNVDLSELPTLKMLSDVVRKLDDEIYAVEQFYFNNLYEEFSTVIRNAKKQCNVIGKNMVENEIPLKEMIYKSLPDFFDYFLLTVRNVSATLGIRSVFMPKDKFTSLEPQSGKDFIDGKLRKYCNQINKLQVTFFGNKTQWHSNINGGHVGMTRSGDENKYKSYYASELDDISTSDATEVERPWNLSLLIDKITSTIIGECPQLSDKLTIKTVAKIAIISIKVFPETEYYDTNENAKVIVQIENKSIKAIISLMNIFFILSGIHTLHHIFGNAVEENKGPSKAKKFFLAVSKVKKKSSIKKIRWTDIKQMLTVNIHSEQYEQIFVLPNELRTSLDFSHMFLTIENLNNISFTGEYFRTCIESPTIKHYWVRLITIVRYKVNADIEKLKSQTQKNNDSGGNSEPGVTLENKSWHFSIPYDFEMFRIFDNFSTIAKTLKQLIYSFKSSKNDLVIFAKPVSAAILPNIKLKSNRLLFTVDDDPFEAELNSIFQIGLQEQRSRLEKRKEFNEQALKSLHGRAGATSHTDISVEELIWKKRLKINKKNTPDQLIKQNMPLVNTPFNIDGKQNKNKTADHLITAELETEYDKLQEQLSHSWIERIRSHKQKQHKKFLSDFTYVWGRVNYSKLPDDINKRVLDFSTNPFLTTLIIEDIDVDIAKPHCGVEHIPDFIYEVGKGVPKDTKYSILVPMHLDAKFSEIRWHLRDYPLPFVYMPKLLPSQSRESQSIRIHGDFMVTEDMIYSEQELRTVFVPLVPSIIVENKDKLYSLLVPRTMTSIKLFTNLEFDLHSKDTLTVTWGGSYSPAIQQVMQCLDNFSKPPLDPSPKVGFWDKVRYIFHGRININLKNNGKFEIALKGSKSPYKIGGQDAGFVIGFEDDVKIICNPNDDPKDFLTCSADRVHFSIPNHFAKPLLVWSSPSKDAIFIPNQSDTNLQESASFYYLLNLEDKVNQNSDIHSMKGAYIEKTGIKLTGGMKLKLGFVFERLIRGTSDRTYDSRNHWDVRLCNPIYVSDLHDHDSFNDFRSDFIHLSLVLTSKSETSYNALQLSPKGLRTFFSWWKMFSGNFPVRRGPLFGLQSIAPKFGEHLETLTYYADVSPLYITHMYHNLDADKIMKKSFLDTSEYAGIKAKAGRFLMDLHQRKEVFTEYQEELDRIKKVQKLKFLDGLVATFDIDIRAVHGLFTKLEYTEQREDAKYDIHDNDMQWIDLTDFQEAFYVEIDNFLPNIKILPMLSAHKFIYSKHASYGDKYQVDPKTYNPIKPFDNSISHDCAIRKPFTPNFEVIRDRLERLKHVKATIESNHYGMDSESEQKAHEKYLVRSEASVRNVQSLLEDLEIMTGLKEKIDSSKAYNYPAIQLIQDTNSESFDNKYYVYHMLLKWNEGVRDIAFKFLHFSNLTHQFMELASHKTNRMFNDIINKRQQKDNVNEEEDISSKIQRVKSEVEFDNANDDEHVKAALLEMFEEGLSQLGIDINHSISRNHFVNFICPQIQLISDDDPNICVLVSTPIILLKVLSFDEETPDNVYLENTFLKRYGLFLSNANAFIFHKERFDKYPELVFDASLYGQEKGSDWPPWLGAEVAFHPTPLSKFAVIENFSAFTFLQKLLPFSSMYDMVKDVIENKISACLPRVIVSATSEDYLAIYKIVTNLILYVEPDNKSLKKQIETASLAFDFDDIERITSLIGNLTNAEQVLERIVKEFIFKRRLLKDVDLIDLSNIYNERMNHLLQLYVILRVFTESNRDESNCTVLWDFKIKEVVLHMLHNSSTPFLDVIVNNVNYQRLQTDTGFTDNMVSVRNINIFNRDKDAIYPTLVKPYSTRRLLDTQYDDQPVVAIRWGVDKPVGGIRIVKSVTTNITGLVVTLEEETINRIISWLSLEHLKNLSPENEDSDNSSMGSESISDMSFSQDTRIHITGTKDIDEMFKRSTNFLTIENMLINSFKLMISYKGKGKMRLANVTNFLFTFPTLIFENQTMTLADLMIKIKKILIKVLIKHTGKFLGTKLKNHPSDLSKEQPKGDDRKMIEYTKTVENGPTVDAIGSKDITE</sequence>
<organism evidence="6 7">
    <name type="scientific">Candida glabrata</name>
    <name type="common">Yeast</name>
    <name type="synonym">Torulopsis glabrata</name>
    <dbReference type="NCBI Taxonomy" id="5478"/>
    <lineage>
        <taxon>Eukaryota</taxon>
        <taxon>Fungi</taxon>
        <taxon>Dikarya</taxon>
        <taxon>Ascomycota</taxon>
        <taxon>Saccharomycotina</taxon>
        <taxon>Saccharomycetes</taxon>
        <taxon>Saccharomycetales</taxon>
        <taxon>Saccharomycetaceae</taxon>
        <taxon>Nakaseomyces</taxon>
    </lineage>
</organism>
<dbReference type="SMART" id="SM01215">
    <property type="entry name" value="Fmp27_SW"/>
    <property type="match status" value="1"/>
</dbReference>
<dbReference type="VEuPathDB" id="FungiDB:GWK60_H00143"/>